<dbReference type="EMBL" id="JANEYT010000079">
    <property type="protein sequence ID" value="MCQ1060603.1"/>
    <property type="molecule type" value="Genomic_DNA"/>
</dbReference>
<feature type="transmembrane region" description="Helical" evidence="1">
    <location>
        <begin position="45"/>
        <end position="61"/>
    </location>
</feature>
<feature type="transmembrane region" description="Helical" evidence="1">
    <location>
        <begin position="12"/>
        <end position="30"/>
    </location>
</feature>
<evidence type="ECO:0000313" key="3">
    <source>
        <dbReference type="Proteomes" id="UP001524460"/>
    </source>
</evidence>
<keyword evidence="1" id="KW-0472">Membrane</keyword>
<gene>
    <name evidence="2" type="ORF">NHN17_21390</name>
</gene>
<keyword evidence="1" id="KW-0812">Transmembrane</keyword>
<evidence type="ECO:0000313" key="2">
    <source>
        <dbReference type="EMBL" id="MCQ1060603.1"/>
    </source>
</evidence>
<reference evidence="2 3" key="1">
    <citation type="submission" date="2022-07" db="EMBL/GenBank/DDBJ databases">
        <title>Photobacterium pectinilyticum sp. nov., a marine bacterium isolated from surface seawater of Qingdao offshore.</title>
        <authorList>
            <person name="Wang X."/>
        </authorList>
    </citation>
    <scope>NUCLEOTIDE SEQUENCE [LARGE SCALE GENOMIC DNA]</scope>
    <source>
        <strain evidence="2 3">ZSDE20</strain>
    </source>
</reference>
<accession>A0ABT1N780</accession>
<keyword evidence="1" id="KW-1133">Transmembrane helix</keyword>
<sequence>MLKIINGILSKMHDVAILSAVLAMIIPLFVDMPETKAWAPLSSPMFQYVIPSLVIVTALLLRSNKK</sequence>
<evidence type="ECO:0000256" key="1">
    <source>
        <dbReference type="SAM" id="Phobius"/>
    </source>
</evidence>
<protein>
    <submittedName>
        <fullName evidence="2">Uncharacterized protein</fullName>
    </submittedName>
</protein>
<name>A0ABT1N780_9GAMM</name>
<proteinExistence type="predicted"/>
<dbReference type="Proteomes" id="UP001524460">
    <property type="component" value="Unassembled WGS sequence"/>
</dbReference>
<organism evidence="2 3">
    <name type="scientific">Photobacterium pectinilyticum</name>
    <dbReference type="NCBI Taxonomy" id="2906793"/>
    <lineage>
        <taxon>Bacteria</taxon>
        <taxon>Pseudomonadati</taxon>
        <taxon>Pseudomonadota</taxon>
        <taxon>Gammaproteobacteria</taxon>
        <taxon>Vibrionales</taxon>
        <taxon>Vibrionaceae</taxon>
        <taxon>Photobacterium</taxon>
    </lineage>
</organism>
<dbReference type="RefSeq" id="WP_255044683.1">
    <property type="nucleotide sequence ID" value="NZ_JANEYT010000079.1"/>
</dbReference>
<comment type="caution">
    <text evidence="2">The sequence shown here is derived from an EMBL/GenBank/DDBJ whole genome shotgun (WGS) entry which is preliminary data.</text>
</comment>
<keyword evidence="3" id="KW-1185">Reference proteome</keyword>